<evidence type="ECO:0008006" key="4">
    <source>
        <dbReference type="Google" id="ProtNLM"/>
    </source>
</evidence>
<evidence type="ECO:0000313" key="3">
    <source>
        <dbReference type="Proteomes" id="UP000053593"/>
    </source>
</evidence>
<reference evidence="2 3" key="1">
    <citation type="submission" date="2014-04" db="EMBL/GenBank/DDBJ databases">
        <title>Evolutionary Origins and Diversification of the Mycorrhizal Mutualists.</title>
        <authorList>
            <consortium name="DOE Joint Genome Institute"/>
            <consortium name="Mycorrhizal Genomics Consortium"/>
            <person name="Kohler A."/>
            <person name="Kuo A."/>
            <person name="Nagy L.G."/>
            <person name="Floudas D."/>
            <person name="Copeland A."/>
            <person name="Barry K.W."/>
            <person name="Cichocki N."/>
            <person name="Veneault-Fourrey C."/>
            <person name="LaButti K."/>
            <person name="Lindquist E.A."/>
            <person name="Lipzen A."/>
            <person name="Lundell T."/>
            <person name="Morin E."/>
            <person name="Murat C."/>
            <person name="Riley R."/>
            <person name="Ohm R."/>
            <person name="Sun H."/>
            <person name="Tunlid A."/>
            <person name="Henrissat B."/>
            <person name="Grigoriev I.V."/>
            <person name="Hibbett D.S."/>
            <person name="Martin F."/>
        </authorList>
    </citation>
    <scope>NUCLEOTIDE SEQUENCE [LARGE SCALE GENOMIC DNA]</scope>
    <source>
        <strain evidence="2 3">FD-317 M1</strain>
    </source>
</reference>
<feature type="non-terminal residue" evidence="2">
    <location>
        <position position="1"/>
    </location>
</feature>
<feature type="region of interest" description="Disordered" evidence="1">
    <location>
        <begin position="148"/>
        <end position="193"/>
    </location>
</feature>
<gene>
    <name evidence="2" type="ORF">GYMLUDRAFT_982379</name>
</gene>
<feature type="compositionally biased region" description="Polar residues" evidence="1">
    <location>
        <begin position="268"/>
        <end position="291"/>
    </location>
</feature>
<accession>A0A0D0C8Y5</accession>
<evidence type="ECO:0000256" key="1">
    <source>
        <dbReference type="SAM" id="MobiDB-lite"/>
    </source>
</evidence>
<name>A0A0D0C8Y5_9AGAR</name>
<keyword evidence="3" id="KW-1185">Reference proteome</keyword>
<dbReference type="AlphaFoldDB" id="A0A0D0C8Y5"/>
<feature type="region of interest" description="Disordered" evidence="1">
    <location>
        <begin position="263"/>
        <end position="299"/>
    </location>
</feature>
<evidence type="ECO:0000313" key="2">
    <source>
        <dbReference type="EMBL" id="KIK51253.1"/>
    </source>
</evidence>
<feature type="compositionally biased region" description="Polar residues" evidence="1">
    <location>
        <begin position="155"/>
        <end position="193"/>
    </location>
</feature>
<dbReference type="HOGENOM" id="CLU_870325_0_0_1"/>
<dbReference type="EMBL" id="KN834868">
    <property type="protein sequence ID" value="KIK51253.1"/>
    <property type="molecule type" value="Genomic_DNA"/>
</dbReference>
<dbReference type="SUPFAM" id="SSF52821">
    <property type="entry name" value="Rhodanese/Cell cycle control phosphatase"/>
    <property type="match status" value="1"/>
</dbReference>
<dbReference type="InterPro" id="IPR036873">
    <property type="entry name" value="Rhodanese-like_dom_sf"/>
</dbReference>
<proteinExistence type="predicted"/>
<sequence>SQVPASNFAFVEPISLDSLINSSSALIIDIQPHAAYSSARILTALSLSVPSTLLKRPLFSLDRLAAMLPSSSARLRFSEWPKFSTIIVYNVNSTGSPHLPEGNNILGLLRKFAKDAAYSGNTLLWLKGGFQRVWCERRDLVNLGSLEPEVEDNTNDSGSLKTNQLPSSAFGSGTTTRNSQVMSSPQKRPLSSTSLRANAPSMFNKSDISSSIPVNPFFNTIRQNIELSHGVTERIPLHLPKHVRRRIDDLPFEWLHEISRRADVKPQDVSSSDGGSSPTLDQQVPAKQNSALPPPHQTLLDEGMDALAMQFYHIELAEQK</sequence>
<dbReference type="Gene3D" id="3.40.250.10">
    <property type="entry name" value="Rhodanese-like domain"/>
    <property type="match status" value="1"/>
</dbReference>
<dbReference type="Proteomes" id="UP000053593">
    <property type="component" value="Unassembled WGS sequence"/>
</dbReference>
<organism evidence="2 3">
    <name type="scientific">Collybiopsis luxurians FD-317 M1</name>
    <dbReference type="NCBI Taxonomy" id="944289"/>
    <lineage>
        <taxon>Eukaryota</taxon>
        <taxon>Fungi</taxon>
        <taxon>Dikarya</taxon>
        <taxon>Basidiomycota</taxon>
        <taxon>Agaricomycotina</taxon>
        <taxon>Agaricomycetes</taxon>
        <taxon>Agaricomycetidae</taxon>
        <taxon>Agaricales</taxon>
        <taxon>Marasmiineae</taxon>
        <taxon>Omphalotaceae</taxon>
        <taxon>Collybiopsis</taxon>
        <taxon>Collybiopsis luxurians</taxon>
    </lineage>
</organism>
<protein>
    <recommendedName>
        <fullName evidence="4">Rhodanese domain-containing protein</fullName>
    </recommendedName>
</protein>
<dbReference type="OrthoDB" id="6058203at2759"/>